<keyword evidence="1" id="KW-0812">Transmembrane</keyword>
<keyword evidence="1" id="KW-0472">Membrane</keyword>
<feature type="transmembrane region" description="Helical" evidence="1">
    <location>
        <begin position="353"/>
        <end position="377"/>
    </location>
</feature>
<name>A0AA86R7M9_9EUKA</name>
<comment type="caution">
    <text evidence="2">The sequence shown here is derived from an EMBL/GenBank/DDBJ whole genome shotgun (WGS) entry which is preliminary data.</text>
</comment>
<evidence type="ECO:0000256" key="1">
    <source>
        <dbReference type="SAM" id="Phobius"/>
    </source>
</evidence>
<keyword evidence="1" id="KW-1133">Transmembrane helix</keyword>
<dbReference type="EMBL" id="CAXDID020000518">
    <property type="protein sequence ID" value="CAL6099288.1"/>
    <property type="molecule type" value="Genomic_DNA"/>
</dbReference>
<dbReference type="Proteomes" id="UP001642409">
    <property type="component" value="Unassembled WGS sequence"/>
</dbReference>
<keyword evidence="4" id="KW-1185">Reference proteome</keyword>
<evidence type="ECO:0000313" key="3">
    <source>
        <dbReference type="EMBL" id="CAL6099288.1"/>
    </source>
</evidence>
<proteinExistence type="predicted"/>
<dbReference type="AlphaFoldDB" id="A0AA86R7M9"/>
<gene>
    <name evidence="2" type="ORF">HINF_LOCUS55267</name>
    <name evidence="3" type="ORF">HINF_LOCUS70009</name>
</gene>
<reference evidence="3 4" key="2">
    <citation type="submission" date="2024-07" db="EMBL/GenBank/DDBJ databases">
        <authorList>
            <person name="Akdeniz Z."/>
        </authorList>
    </citation>
    <scope>NUCLEOTIDE SEQUENCE [LARGE SCALE GENOMIC DNA]</scope>
</reference>
<protein>
    <submittedName>
        <fullName evidence="2">Uncharacterized protein</fullName>
    </submittedName>
</protein>
<sequence>MLFIAIIAAEAWPKKISTRKFTHTLPADFTTAYVEELTLHKETVNKFISQIKKFHPSLFIPTTTACTSDECTKFVEIMGLFANDFNLYQAYIETVMDSMLAFHNDKKESTMLGYSLTVNANYPHAAEVYKFIQEAHVEYISDAANNKYSALSVAGYQGFFVMKHSNQAIGFTADYKNAPELPVYVENEFVTKLQHAYELTIGSQLLAFTNQKTQANLLAFVQTAVYPEEYLLAFVDFGAKQADFFQSKKGEYQRKDEKSVNQVQSSCRANLENINASDFRIVQMERALNKLKAGCNLDSFYSQLRSFPFRTTYSAIMNAYAAEAEIDFQQKCQSIVDGKEVVNCADPPVPNNWWAIVLSCLLMAATMTVWVFGCIYAKRYEGYEQTAAI</sequence>
<dbReference type="EMBL" id="CATOUU010001027">
    <property type="protein sequence ID" value="CAI9967622.1"/>
    <property type="molecule type" value="Genomic_DNA"/>
</dbReference>
<accession>A0AA86R7M9</accession>
<reference evidence="2" key="1">
    <citation type="submission" date="2023-06" db="EMBL/GenBank/DDBJ databases">
        <authorList>
            <person name="Kurt Z."/>
        </authorList>
    </citation>
    <scope>NUCLEOTIDE SEQUENCE</scope>
</reference>
<organism evidence="2">
    <name type="scientific">Hexamita inflata</name>
    <dbReference type="NCBI Taxonomy" id="28002"/>
    <lineage>
        <taxon>Eukaryota</taxon>
        <taxon>Metamonada</taxon>
        <taxon>Diplomonadida</taxon>
        <taxon>Hexamitidae</taxon>
        <taxon>Hexamitinae</taxon>
        <taxon>Hexamita</taxon>
    </lineage>
</organism>
<evidence type="ECO:0000313" key="4">
    <source>
        <dbReference type="Proteomes" id="UP001642409"/>
    </source>
</evidence>
<evidence type="ECO:0000313" key="2">
    <source>
        <dbReference type="EMBL" id="CAI9967622.1"/>
    </source>
</evidence>